<accession>A0A538TTR0</accession>
<proteinExistence type="predicted"/>
<gene>
    <name evidence="1" type="ORF">E6K79_00895</name>
</gene>
<protein>
    <submittedName>
        <fullName evidence="1">Uncharacterized protein</fullName>
    </submittedName>
</protein>
<comment type="caution">
    <text evidence="1">The sequence shown here is derived from an EMBL/GenBank/DDBJ whole genome shotgun (WGS) entry which is preliminary data.</text>
</comment>
<name>A0A538TTR0_UNCEI</name>
<dbReference type="AlphaFoldDB" id="A0A538TTR0"/>
<dbReference type="EMBL" id="VBOZ01000005">
    <property type="protein sequence ID" value="TMQ67021.1"/>
    <property type="molecule type" value="Genomic_DNA"/>
</dbReference>
<reference evidence="1 2" key="1">
    <citation type="journal article" date="2019" name="Nat. Microbiol.">
        <title>Mediterranean grassland soil C-N compound turnover is dependent on rainfall and depth, and is mediated by genomically divergent microorganisms.</title>
        <authorList>
            <person name="Diamond S."/>
            <person name="Andeer P.F."/>
            <person name="Li Z."/>
            <person name="Crits-Christoph A."/>
            <person name="Burstein D."/>
            <person name="Anantharaman K."/>
            <person name="Lane K.R."/>
            <person name="Thomas B.C."/>
            <person name="Pan C."/>
            <person name="Northen T.R."/>
            <person name="Banfield J.F."/>
        </authorList>
    </citation>
    <scope>NUCLEOTIDE SEQUENCE [LARGE SCALE GENOMIC DNA]</scope>
    <source>
        <strain evidence="1">WS_9</strain>
    </source>
</reference>
<evidence type="ECO:0000313" key="2">
    <source>
        <dbReference type="Proteomes" id="UP000317691"/>
    </source>
</evidence>
<sequence>MKNCLLLLAVVGVMMMVGAPAYSQYLFLDTNGDGRNSTNPIYYPPNPPPDPPIEPDVLSSTVTSIDIYLVTDQNVDGTPATCQTGETFQINSYEFILRYSGTGSVQYGAWTDNMGYANGGVLCGDAVTCKGAGDIWVGKYKFTYDPPGRYKLGSLAITVTGTPDLDFMTTSTLHPLAGTSFGSSCSGSQGDHTIRLGVDFCANGELGCPGNTQKRIPVTTTTWGKIKMTYK</sequence>
<evidence type="ECO:0000313" key="1">
    <source>
        <dbReference type="EMBL" id="TMQ67021.1"/>
    </source>
</evidence>
<dbReference type="Proteomes" id="UP000317691">
    <property type="component" value="Unassembled WGS sequence"/>
</dbReference>
<organism evidence="1 2">
    <name type="scientific">Eiseniibacteriota bacterium</name>
    <dbReference type="NCBI Taxonomy" id="2212470"/>
    <lineage>
        <taxon>Bacteria</taxon>
        <taxon>Candidatus Eiseniibacteriota</taxon>
    </lineage>
</organism>